<organism evidence="1 2">
    <name type="scientific">Bombiscardovia coagulans</name>
    <dbReference type="NCBI Taxonomy" id="686666"/>
    <lineage>
        <taxon>Bacteria</taxon>
        <taxon>Bacillati</taxon>
        <taxon>Actinomycetota</taxon>
        <taxon>Actinomycetes</taxon>
        <taxon>Bifidobacteriales</taxon>
        <taxon>Bifidobacteriaceae</taxon>
        <taxon>Bombiscardovia</taxon>
    </lineage>
</organism>
<evidence type="ECO:0000313" key="1">
    <source>
        <dbReference type="EMBL" id="OZG50020.1"/>
    </source>
</evidence>
<accession>A0A261ET37</accession>
<dbReference type="EMBL" id="MWWS01000004">
    <property type="protein sequence ID" value="OZG50020.1"/>
    <property type="molecule type" value="Genomic_DNA"/>
</dbReference>
<gene>
    <name evidence="1" type="ORF">BOCO_0537</name>
</gene>
<keyword evidence="2" id="KW-1185">Reference proteome</keyword>
<evidence type="ECO:0008006" key="3">
    <source>
        <dbReference type="Google" id="ProtNLM"/>
    </source>
</evidence>
<evidence type="ECO:0000313" key="2">
    <source>
        <dbReference type="Proteomes" id="UP000216004"/>
    </source>
</evidence>
<dbReference type="OrthoDB" id="4966605at2"/>
<name>A0A261ET37_9BIFI</name>
<proteinExistence type="predicted"/>
<dbReference type="AlphaFoldDB" id="A0A261ET37"/>
<dbReference type="Gene3D" id="3.30.2010.20">
    <property type="match status" value="1"/>
</dbReference>
<sequence>MKSTPLPWQEATYRNLHGRGIRRPTFGTHLPRSRTRAGIFDAIVAAQMKRLEAAWPQLIRPVQFAVEDTPPSDPLPWDAEPYPLSRSFPASRNIPARIVLYRLPIQHKTHSRLELQIIIRDEIVQSLAELYGKHPEDIDPSYKF</sequence>
<comment type="caution">
    <text evidence="1">The sequence shown here is derived from an EMBL/GenBank/DDBJ whole genome shotgun (WGS) entry which is preliminary data.</text>
</comment>
<dbReference type="SUPFAM" id="SSF55486">
    <property type="entry name" value="Metalloproteases ('zincins'), catalytic domain"/>
    <property type="match status" value="1"/>
</dbReference>
<dbReference type="RefSeq" id="WP_094722560.1">
    <property type="nucleotide sequence ID" value="NZ_MWWS01000004.1"/>
</dbReference>
<dbReference type="Pfam" id="PF06262">
    <property type="entry name" value="Zincin_1"/>
    <property type="match status" value="1"/>
</dbReference>
<dbReference type="InterPro" id="IPR038555">
    <property type="entry name" value="Zincin_1_sf"/>
</dbReference>
<protein>
    <recommendedName>
        <fullName evidence="3">Peptidase</fullName>
    </recommendedName>
</protein>
<dbReference type="InterPro" id="IPR010428">
    <property type="entry name" value="Zincin_1"/>
</dbReference>
<reference evidence="1 2" key="1">
    <citation type="journal article" date="2017" name="BMC Genomics">
        <title>Comparative genomic and phylogenomic analyses of the Bifidobacteriaceae family.</title>
        <authorList>
            <person name="Lugli G.A."/>
            <person name="Milani C."/>
            <person name="Turroni F."/>
            <person name="Duranti S."/>
            <person name="Mancabelli L."/>
            <person name="Mangifesta M."/>
            <person name="Ferrario C."/>
            <person name="Modesto M."/>
            <person name="Mattarelli P."/>
            <person name="Jiri K."/>
            <person name="van Sinderen D."/>
            <person name="Ventura M."/>
        </authorList>
    </citation>
    <scope>NUCLEOTIDE SEQUENCE [LARGE SCALE GENOMIC DNA]</scope>
    <source>
        <strain evidence="1 2">DSM 22924</strain>
    </source>
</reference>
<dbReference type="Proteomes" id="UP000216004">
    <property type="component" value="Unassembled WGS sequence"/>
</dbReference>
<dbReference type="CDD" id="cd12954">
    <property type="entry name" value="MMP_TTHA0227_like_1"/>
    <property type="match status" value="1"/>
</dbReference>